<dbReference type="Proteomes" id="UP000807469">
    <property type="component" value="Unassembled WGS sequence"/>
</dbReference>
<organism evidence="2 3">
    <name type="scientific">Pholiota conissans</name>
    <dbReference type="NCBI Taxonomy" id="109636"/>
    <lineage>
        <taxon>Eukaryota</taxon>
        <taxon>Fungi</taxon>
        <taxon>Dikarya</taxon>
        <taxon>Basidiomycota</taxon>
        <taxon>Agaricomycotina</taxon>
        <taxon>Agaricomycetes</taxon>
        <taxon>Agaricomycetidae</taxon>
        <taxon>Agaricales</taxon>
        <taxon>Agaricineae</taxon>
        <taxon>Strophariaceae</taxon>
        <taxon>Pholiota</taxon>
    </lineage>
</organism>
<accession>A0A9P6CY22</accession>
<dbReference type="AlphaFoldDB" id="A0A9P6CY22"/>
<dbReference type="EMBL" id="MU155152">
    <property type="protein sequence ID" value="KAF9483607.1"/>
    <property type="molecule type" value="Genomic_DNA"/>
</dbReference>
<evidence type="ECO:0000313" key="2">
    <source>
        <dbReference type="EMBL" id="KAF9483607.1"/>
    </source>
</evidence>
<proteinExistence type="predicted"/>
<sequence>MSSYNRNRTASGRNPNTGGGPQMAVSPRPAQTPRNIAPGAVSISTTPKVIPYTYRYTIKPRSITYQQPSRLITFSFTTSHVQEFTDSALRHYSVPQLELTLRGYQVLVLLKGLFPDQKAAHGEDTSAPIPQVCRVKFMPGKELDTEEIQEVEGGEGRVGFLPRWYLDEVNTPSMATPSESH</sequence>
<dbReference type="OrthoDB" id="5853397at2759"/>
<evidence type="ECO:0000313" key="3">
    <source>
        <dbReference type="Proteomes" id="UP000807469"/>
    </source>
</evidence>
<comment type="caution">
    <text evidence="2">The sequence shown here is derived from an EMBL/GenBank/DDBJ whole genome shotgun (WGS) entry which is preliminary data.</text>
</comment>
<gene>
    <name evidence="2" type="ORF">BDN70DRAFT_929123</name>
</gene>
<feature type="compositionally biased region" description="Polar residues" evidence="1">
    <location>
        <begin position="1"/>
        <end position="16"/>
    </location>
</feature>
<evidence type="ECO:0000256" key="1">
    <source>
        <dbReference type="SAM" id="MobiDB-lite"/>
    </source>
</evidence>
<protein>
    <submittedName>
        <fullName evidence="2">Uncharacterized protein</fullName>
    </submittedName>
</protein>
<keyword evidence="3" id="KW-1185">Reference proteome</keyword>
<feature type="region of interest" description="Disordered" evidence="1">
    <location>
        <begin position="1"/>
        <end position="40"/>
    </location>
</feature>
<name>A0A9P6CY22_9AGAR</name>
<reference evidence="2" key="1">
    <citation type="submission" date="2020-11" db="EMBL/GenBank/DDBJ databases">
        <authorList>
            <consortium name="DOE Joint Genome Institute"/>
            <person name="Ahrendt S."/>
            <person name="Riley R."/>
            <person name="Andreopoulos W."/>
            <person name="Labutti K."/>
            <person name="Pangilinan J."/>
            <person name="Ruiz-Duenas F.J."/>
            <person name="Barrasa J.M."/>
            <person name="Sanchez-Garcia M."/>
            <person name="Camarero S."/>
            <person name="Miyauchi S."/>
            <person name="Serrano A."/>
            <person name="Linde D."/>
            <person name="Babiker R."/>
            <person name="Drula E."/>
            <person name="Ayuso-Fernandez I."/>
            <person name="Pacheco R."/>
            <person name="Padilla G."/>
            <person name="Ferreira P."/>
            <person name="Barriuso J."/>
            <person name="Kellner H."/>
            <person name="Castanera R."/>
            <person name="Alfaro M."/>
            <person name="Ramirez L."/>
            <person name="Pisabarro A.G."/>
            <person name="Kuo A."/>
            <person name="Tritt A."/>
            <person name="Lipzen A."/>
            <person name="He G."/>
            <person name="Yan M."/>
            <person name="Ng V."/>
            <person name="Cullen D."/>
            <person name="Martin F."/>
            <person name="Rosso M.-N."/>
            <person name="Henrissat B."/>
            <person name="Hibbett D."/>
            <person name="Martinez A.T."/>
            <person name="Grigoriev I.V."/>
        </authorList>
    </citation>
    <scope>NUCLEOTIDE SEQUENCE</scope>
    <source>
        <strain evidence="2">CIRM-BRFM 674</strain>
    </source>
</reference>